<reference evidence="1" key="1">
    <citation type="submission" date="2014-11" db="EMBL/GenBank/DDBJ databases">
        <authorList>
            <person name="Amaro Gonzalez C."/>
        </authorList>
    </citation>
    <scope>NUCLEOTIDE SEQUENCE</scope>
</reference>
<sequence>MSTFAKYRGCIFKIFAVFTTASVQQSLCCYT</sequence>
<protein>
    <submittedName>
        <fullName evidence="1">Uncharacterized protein</fullName>
    </submittedName>
</protein>
<evidence type="ECO:0000313" key="1">
    <source>
        <dbReference type="EMBL" id="JAH03961.1"/>
    </source>
</evidence>
<accession>A0A0E9PH76</accession>
<reference evidence="1" key="2">
    <citation type="journal article" date="2015" name="Fish Shellfish Immunol.">
        <title>Early steps in the European eel (Anguilla anguilla)-Vibrio vulnificus interaction in the gills: Role of the RtxA13 toxin.</title>
        <authorList>
            <person name="Callol A."/>
            <person name="Pajuelo D."/>
            <person name="Ebbesson L."/>
            <person name="Teles M."/>
            <person name="MacKenzie S."/>
            <person name="Amaro C."/>
        </authorList>
    </citation>
    <scope>NUCLEOTIDE SEQUENCE</scope>
</reference>
<organism evidence="1">
    <name type="scientific">Anguilla anguilla</name>
    <name type="common">European freshwater eel</name>
    <name type="synonym">Muraena anguilla</name>
    <dbReference type="NCBI Taxonomy" id="7936"/>
    <lineage>
        <taxon>Eukaryota</taxon>
        <taxon>Metazoa</taxon>
        <taxon>Chordata</taxon>
        <taxon>Craniata</taxon>
        <taxon>Vertebrata</taxon>
        <taxon>Euteleostomi</taxon>
        <taxon>Actinopterygii</taxon>
        <taxon>Neopterygii</taxon>
        <taxon>Teleostei</taxon>
        <taxon>Anguilliformes</taxon>
        <taxon>Anguillidae</taxon>
        <taxon>Anguilla</taxon>
    </lineage>
</organism>
<dbReference type="EMBL" id="GBXM01104616">
    <property type="protein sequence ID" value="JAH03961.1"/>
    <property type="molecule type" value="Transcribed_RNA"/>
</dbReference>
<dbReference type="AlphaFoldDB" id="A0A0E9PH76"/>
<name>A0A0E9PH76_ANGAN</name>
<proteinExistence type="predicted"/>